<evidence type="ECO:0000313" key="2">
    <source>
        <dbReference type="EMBL" id="MCL7050365.1"/>
    </source>
</evidence>
<evidence type="ECO:0000313" key="3">
    <source>
        <dbReference type="Proteomes" id="UP001177140"/>
    </source>
</evidence>
<sequence length="77" mass="8168">MCFRVNCRQCGKYSWSGCGKHVASVYANIEKGNHCMCKSWPGVVVPSLEEKPTGTSSQQSEGASSASATGTGSDFRC</sequence>
<comment type="caution">
    <text evidence="2">The sequence shown here is derived from an EMBL/GenBank/DDBJ whole genome shotgun (WGS) entry which is preliminary data.</text>
</comment>
<dbReference type="PANTHER" id="PTHR34724">
    <property type="entry name" value="OS12G0596101 PROTEIN"/>
    <property type="match status" value="1"/>
</dbReference>
<protein>
    <submittedName>
        <fullName evidence="2">Uncharacterized protein</fullName>
    </submittedName>
</protein>
<dbReference type="AlphaFoldDB" id="A0AA41VZZ9"/>
<gene>
    <name evidence="2" type="ORF">MKW94_019470</name>
</gene>
<dbReference type="Proteomes" id="UP001177140">
    <property type="component" value="Unassembled WGS sequence"/>
</dbReference>
<name>A0AA41VZZ9_PAPNU</name>
<feature type="compositionally biased region" description="Low complexity" evidence="1">
    <location>
        <begin position="53"/>
        <end position="77"/>
    </location>
</feature>
<evidence type="ECO:0000256" key="1">
    <source>
        <dbReference type="SAM" id="MobiDB-lite"/>
    </source>
</evidence>
<dbReference type="PANTHER" id="PTHR34724:SF2">
    <property type="entry name" value="OS12G0596101 PROTEIN"/>
    <property type="match status" value="1"/>
</dbReference>
<proteinExistence type="predicted"/>
<feature type="region of interest" description="Disordered" evidence="1">
    <location>
        <begin position="48"/>
        <end position="77"/>
    </location>
</feature>
<dbReference type="EMBL" id="JAJJMA010327036">
    <property type="protein sequence ID" value="MCL7050365.1"/>
    <property type="molecule type" value="Genomic_DNA"/>
</dbReference>
<keyword evidence="3" id="KW-1185">Reference proteome</keyword>
<reference evidence="2" key="1">
    <citation type="submission" date="2022-03" db="EMBL/GenBank/DDBJ databases">
        <title>A functionally conserved STORR gene fusion in Papaver species that diverged 16.8 million years ago.</title>
        <authorList>
            <person name="Catania T."/>
        </authorList>
    </citation>
    <scope>NUCLEOTIDE SEQUENCE</scope>
    <source>
        <strain evidence="2">S-191538</strain>
    </source>
</reference>
<accession>A0AA41VZZ9</accession>
<organism evidence="2 3">
    <name type="scientific">Papaver nudicaule</name>
    <name type="common">Iceland poppy</name>
    <dbReference type="NCBI Taxonomy" id="74823"/>
    <lineage>
        <taxon>Eukaryota</taxon>
        <taxon>Viridiplantae</taxon>
        <taxon>Streptophyta</taxon>
        <taxon>Embryophyta</taxon>
        <taxon>Tracheophyta</taxon>
        <taxon>Spermatophyta</taxon>
        <taxon>Magnoliopsida</taxon>
        <taxon>Ranunculales</taxon>
        <taxon>Papaveraceae</taxon>
        <taxon>Papaveroideae</taxon>
        <taxon>Papaver</taxon>
    </lineage>
</organism>